<dbReference type="OMA" id="NIKMSAN"/>
<dbReference type="EMBL" id="CCKQ01010891">
    <property type="protein sequence ID" value="CDW82415.1"/>
    <property type="molecule type" value="Genomic_DNA"/>
</dbReference>
<reference evidence="1 2" key="1">
    <citation type="submission" date="2014-06" db="EMBL/GenBank/DDBJ databases">
        <authorList>
            <person name="Swart Estienne"/>
        </authorList>
    </citation>
    <scope>NUCLEOTIDE SEQUENCE [LARGE SCALE GENOMIC DNA]</scope>
    <source>
        <strain evidence="1 2">130c</strain>
    </source>
</reference>
<name>A0A078AJC1_STYLE</name>
<dbReference type="OrthoDB" id="2019262at2759"/>
<keyword evidence="2" id="KW-1185">Reference proteome</keyword>
<accession>A0A078AJC1</accession>
<dbReference type="AlphaFoldDB" id="A0A078AJC1"/>
<dbReference type="Proteomes" id="UP000039865">
    <property type="component" value="Unassembled WGS sequence"/>
</dbReference>
<proteinExistence type="predicted"/>
<protein>
    <submittedName>
        <fullName evidence="1">Uncharacterized protein</fullName>
    </submittedName>
</protein>
<evidence type="ECO:0000313" key="1">
    <source>
        <dbReference type="EMBL" id="CDW82415.1"/>
    </source>
</evidence>
<gene>
    <name evidence="1" type="primary">Contig1010.g1099</name>
    <name evidence="1" type="ORF">STYLEM_11447</name>
</gene>
<dbReference type="InParanoid" id="A0A078AJC1"/>
<organism evidence="1 2">
    <name type="scientific">Stylonychia lemnae</name>
    <name type="common">Ciliate</name>
    <dbReference type="NCBI Taxonomy" id="5949"/>
    <lineage>
        <taxon>Eukaryota</taxon>
        <taxon>Sar</taxon>
        <taxon>Alveolata</taxon>
        <taxon>Ciliophora</taxon>
        <taxon>Intramacronucleata</taxon>
        <taxon>Spirotrichea</taxon>
        <taxon>Stichotrichia</taxon>
        <taxon>Sporadotrichida</taxon>
        <taxon>Oxytrichidae</taxon>
        <taxon>Stylonychinae</taxon>
        <taxon>Stylonychia</taxon>
    </lineage>
</organism>
<sequence>MEVFIDYGVQTQETQDKWRTRREKEVRDEELNMIPGIQLIIGQLFQKAGYKVHYSEVDNDDTLAAYAQSYGADILSADKDFMRYRNRSYKIYCDFEIEKGKLKLIPKNEFKYLAQVAIDRDLMLDPLPLTYNTYPSLERIQKHLIHYRGTSSPLTRRFGNPQGKIIKLKSHVYHTYGIKEPVNEIYPEWDTKKNKVVWIDEFNKPQDQVQEVDDLLKDPLKYLPDMLRGIERPKRVQNQLWFNHLYGCCYSIIEYHCVIFNKQILEILEQLKKILIKEGFKLDKAADEEIKIQEQLNSKQSCAKCGKTFQLSQKEIQQFKKNNIKMSANCQSCLYKK</sequence>
<evidence type="ECO:0000313" key="2">
    <source>
        <dbReference type="Proteomes" id="UP000039865"/>
    </source>
</evidence>